<dbReference type="AlphaFoldDB" id="A0A3D9D2R5"/>
<dbReference type="PANTHER" id="PTHR37841">
    <property type="entry name" value="GLR2918 PROTEIN"/>
    <property type="match status" value="1"/>
</dbReference>
<comment type="caution">
    <text evidence="1">The sequence shown here is derived from an EMBL/GenBank/DDBJ whole genome shotgun (WGS) entry which is preliminary data.</text>
</comment>
<sequence>MKNPLFFLLLILFTCSKNPNKISKIDIDYIEKDKETSWFRVHNKQNKWGFIDKDSSIVIPFEYDFLNPFENHLAYAKQGSKEFFITYKNLKLEGDFDAVSVFSEGLAPIKKNRKWGFINEKGKIVIPIQYDVVDCFRPSGLCAVSKKNMALLI</sequence>
<evidence type="ECO:0000313" key="1">
    <source>
        <dbReference type="EMBL" id="REC72299.1"/>
    </source>
</evidence>
<gene>
    <name evidence="1" type="ORF">DRF58_03320</name>
</gene>
<evidence type="ECO:0008006" key="3">
    <source>
        <dbReference type="Google" id="ProtNLM"/>
    </source>
</evidence>
<dbReference type="InterPro" id="IPR032774">
    <property type="entry name" value="WG_beta_rep"/>
</dbReference>
<protein>
    <recommendedName>
        <fullName evidence="3">WG repeat-containing protein</fullName>
    </recommendedName>
</protein>
<evidence type="ECO:0000313" key="2">
    <source>
        <dbReference type="Proteomes" id="UP000256326"/>
    </source>
</evidence>
<dbReference type="OrthoDB" id="623514at2"/>
<dbReference type="RefSeq" id="WP_116032806.1">
    <property type="nucleotide sequence ID" value="NZ_JBHLVV010000003.1"/>
</dbReference>
<dbReference type="Proteomes" id="UP000256326">
    <property type="component" value="Unassembled WGS sequence"/>
</dbReference>
<dbReference type="Pfam" id="PF14903">
    <property type="entry name" value="WG_beta_rep"/>
    <property type="match status" value="2"/>
</dbReference>
<dbReference type="SUPFAM" id="SSF69360">
    <property type="entry name" value="Cell wall binding repeat"/>
    <property type="match status" value="1"/>
</dbReference>
<dbReference type="PANTHER" id="PTHR37841:SF1">
    <property type="entry name" value="DUF3298 DOMAIN-CONTAINING PROTEIN"/>
    <property type="match status" value="1"/>
</dbReference>
<accession>A0A3D9D2R5</accession>
<dbReference type="EMBL" id="QNUG01000005">
    <property type="protein sequence ID" value="REC72299.1"/>
    <property type="molecule type" value="Genomic_DNA"/>
</dbReference>
<organism evidence="1 2">
    <name type="scientific">Epilithonimonas hispanica</name>
    <dbReference type="NCBI Taxonomy" id="358687"/>
    <lineage>
        <taxon>Bacteria</taxon>
        <taxon>Pseudomonadati</taxon>
        <taxon>Bacteroidota</taxon>
        <taxon>Flavobacteriia</taxon>
        <taxon>Flavobacteriales</taxon>
        <taxon>Weeksellaceae</taxon>
        <taxon>Chryseobacterium group</taxon>
        <taxon>Epilithonimonas</taxon>
    </lineage>
</organism>
<name>A0A3D9D2R5_9FLAO</name>
<proteinExistence type="predicted"/>
<reference evidence="1 2" key="1">
    <citation type="journal article" date="2006" name="Int. J. Syst. Evol. Microbiol.">
        <title>Chryseobacterium hispanicum sp. nov., isolated from the drinking water distribution system of Sevilla, Spain.</title>
        <authorList>
            <person name="Gallego V."/>
            <person name="Garcia M.T."/>
            <person name="Ventosa A."/>
        </authorList>
    </citation>
    <scope>NUCLEOTIDE SEQUENCE [LARGE SCALE GENOMIC DNA]</scope>
    <source>
        <strain evidence="1 2">KCTC 22104</strain>
    </source>
</reference>
<keyword evidence="2" id="KW-1185">Reference proteome</keyword>